<accession>G0NAQ3</accession>
<reference evidence="3" key="1">
    <citation type="submission" date="2011-07" db="EMBL/GenBank/DDBJ databases">
        <authorList>
            <consortium name="Caenorhabditis brenneri Sequencing and Analysis Consortium"/>
            <person name="Wilson R.K."/>
        </authorList>
    </citation>
    <scope>NUCLEOTIDE SEQUENCE [LARGE SCALE GENOMIC DNA]</scope>
    <source>
        <strain evidence="3">PB2801</strain>
    </source>
</reference>
<sequence length="275" mass="31787">MTRKKPKMVIRKTVNLTASMRKEREAETFEEMSTATSKETSSSTSTRQKRKLPENRTIKIQKERIVRYEADLVSGYEKTSDTKSMDSIPELEDIEEFEKKCEQANYIGPQIIPMKFVTTDVETPVQAIFVSDFELCELMHHPKPNSTQSKKVEFAKRFEVEQKFLEELVTDIEKLLVSSGRMDVELKVIKTRDENGTPRGKISLVRKMKAEKQGENLINQRGLYGFEPTEVSTEGGNFEKGNFGKEKTMKKNHKEMTGVPSGINMYRRFKRLFGY</sequence>
<name>G0NAQ3_CAEBE</name>
<dbReference type="Proteomes" id="UP000008068">
    <property type="component" value="Unassembled WGS sequence"/>
</dbReference>
<dbReference type="AlphaFoldDB" id="G0NAQ3"/>
<dbReference type="OrthoDB" id="5830180at2759"/>
<feature type="compositionally biased region" description="Basic residues" evidence="1">
    <location>
        <begin position="1"/>
        <end position="10"/>
    </location>
</feature>
<dbReference type="FunCoup" id="G0NAQ3">
    <property type="interactions" value="1906"/>
</dbReference>
<evidence type="ECO:0000313" key="3">
    <source>
        <dbReference type="Proteomes" id="UP000008068"/>
    </source>
</evidence>
<evidence type="ECO:0000256" key="1">
    <source>
        <dbReference type="SAM" id="MobiDB-lite"/>
    </source>
</evidence>
<dbReference type="OMA" id="MHHPKPN"/>
<dbReference type="eggNOG" id="ENOG502RWQ9">
    <property type="taxonomic scope" value="Eukaryota"/>
</dbReference>
<gene>
    <name evidence="2" type="ORF">CAEBREN_06085</name>
</gene>
<dbReference type="HOGENOM" id="CLU_1012769_0_0_1"/>
<organism evidence="3">
    <name type="scientific">Caenorhabditis brenneri</name>
    <name type="common">Nematode worm</name>
    <dbReference type="NCBI Taxonomy" id="135651"/>
    <lineage>
        <taxon>Eukaryota</taxon>
        <taxon>Metazoa</taxon>
        <taxon>Ecdysozoa</taxon>
        <taxon>Nematoda</taxon>
        <taxon>Chromadorea</taxon>
        <taxon>Rhabditida</taxon>
        <taxon>Rhabditina</taxon>
        <taxon>Rhabditomorpha</taxon>
        <taxon>Rhabditoidea</taxon>
        <taxon>Rhabditidae</taxon>
        <taxon>Peloderinae</taxon>
        <taxon>Caenorhabditis</taxon>
    </lineage>
</organism>
<dbReference type="InParanoid" id="G0NAQ3"/>
<dbReference type="STRING" id="135651.G0NAQ3"/>
<protein>
    <submittedName>
        <fullName evidence="2">Uncharacterized protein</fullName>
    </submittedName>
</protein>
<feature type="region of interest" description="Disordered" evidence="1">
    <location>
        <begin position="1"/>
        <end position="55"/>
    </location>
</feature>
<evidence type="ECO:0000313" key="2">
    <source>
        <dbReference type="EMBL" id="EGT56242.1"/>
    </source>
</evidence>
<feature type="compositionally biased region" description="Low complexity" evidence="1">
    <location>
        <begin position="33"/>
        <end position="46"/>
    </location>
</feature>
<keyword evidence="3" id="KW-1185">Reference proteome</keyword>
<dbReference type="EMBL" id="GL379855">
    <property type="protein sequence ID" value="EGT56242.1"/>
    <property type="molecule type" value="Genomic_DNA"/>
</dbReference>
<proteinExistence type="predicted"/>